<dbReference type="InterPro" id="IPR013894">
    <property type="entry name" value="RMI1_OB"/>
</dbReference>
<evidence type="ECO:0000313" key="4">
    <source>
        <dbReference type="Proteomes" id="UP000694846"/>
    </source>
</evidence>
<dbReference type="PANTHER" id="PTHR45749:SF21">
    <property type="entry name" value="DUF4371 DOMAIN-CONTAINING PROTEIN"/>
    <property type="match status" value="1"/>
</dbReference>
<evidence type="ECO:0000259" key="1">
    <source>
        <dbReference type="Pfam" id="PF08585"/>
    </source>
</evidence>
<dbReference type="RefSeq" id="XP_025416537.1">
    <property type="nucleotide sequence ID" value="XM_025560752.1"/>
</dbReference>
<feature type="domain" description="RecQ mediated genome instability protein 1 OB-fold" evidence="1">
    <location>
        <begin position="122"/>
        <end position="252"/>
    </location>
</feature>
<accession>A0A8B8G0I1</accession>
<dbReference type="OrthoDB" id="341511at2759"/>
<feature type="domain" description="RMI1 N-terminal" evidence="3">
    <location>
        <begin position="70"/>
        <end position="117"/>
    </location>
</feature>
<name>A0A8B8G0I1_9HEMI</name>
<evidence type="ECO:0000313" key="5">
    <source>
        <dbReference type="RefSeq" id="XP_025416537.1"/>
    </source>
</evidence>
<dbReference type="InterPro" id="IPR012337">
    <property type="entry name" value="RNaseH-like_sf"/>
</dbReference>
<proteinExistence type="predicted"/>
<dbReference type="Pfam" id="PF08585">
    <property type="entry name" value="RMI1_N_C"/>
    <property type="match status" value="1"/>
</dbReference>
<dbReference type="SUPFAM" id="SSF53098">
    <property type="entry name" value="Ribonuclease H-like"/>
    <property type="match status" value="1"/>
</dbReference>
<sequence>MAHQSESLGCAQCCSKKKRKKSSRERWNKNWFLLQTSFLLGYCHLLNSSICKMSISNTEMHKSVSRLLENSHIIISPENEWFKQCVDFFMSDNPNYNANDLSSMVTEQLSLSDFQEIALSSLPPNLNNFEKKILSGKYCLQVNTILDVGQSCYSQYNVLVKRDTSNTEIGDSKPAPWEPKSRRMLKMMCTDGKQTVMAMEYEPLSCLKEPFISGFKIGVTGPVEYRKGVLLLKSNNVHFIGGEVEHLLIKNAPLNVLCRALNKPELENPYMFSNIEVDKNAMEVQESHTINPRRQIDGPQMNEMTQNSVNQTNNSNSVKNGVITFDDFFDGDDDELLYLTQVVEIEKRFSQSNNKMNSVPSATINTQNSTKAYNPKLSILKNNKITNKKLISTIKQTKISDMLGSSTSAASSSSVTESTRPINMFDMFGPSTSSSSNNLLARSTKCQADESIENNCMAMKQSSGKRVASSPIQAKTKRPSIEIHIPEEDWDLSTMNVDIDISDPLVKVFKSASIVKNSKIQVKQNEWICSGIIKEETKTEEVEFSSKVLEHLIGISSEEVLQFKNNPLNNASLKEKIEKGIKGAYRKLHLFKVSVDSKKKKKSGYEFRVAKKMKAFQMSANSSQKITHFYTNNVVGESSQTSLENPKPDERDQINKNQNEKLELAELEKIHEITTKVKVKESNIDFLKYKNQDAEINENSKEVLVETIEIRQEYHQDITGEIVQKLFANEKIDEVINYFCKPKSIDIVNFFIFHPIQPTNSSLISLPFNEKIFFSDQGDCKFNRKWLTYDENNQKLFCSVCLAYSDESSKFCSGFNDWKHTSQRIKEHEISKHHNSSVKAYIREKREKTVQHLLCGEQLQKRKIEVNERRCVLLQIIEVIKLIGKQGLPFRGDKSEAAYKLDDSSLNHGNFLEIILLLSKSENILKSHIEKSIKLSKEHHDRAQNINMKALKTTTKIGRGNLVTFLSATTVTTIIKLIGKEIKNMISREVKKAKIFSVMMDTTMDLSSYDQCSIVLRYVPHNEVCERLIGLKHVTSTSGNSLFETLKDTLAELDLPLNNCVANAFDGAANMSGHYNGVTAKLSEVITNHVHTWCYAHVLNLVLSDTTQCLTPCMSFFNLVQEAFVFFKESYKRLAVYHKENPSLKLAASVATRWRSRNDAIVKIFGRIDFWIKGDLSPENESKFAYIQLLVALYEISISNQFNSKIRNDSLSLMKKFCSYETVLVAMMFLQIFKIITPLSDYLQTKHLDYIQAWRHVSSAHKSLQSVRNRFCDITKAAKTFVDFVVKKIDEKELLRDIEIEENLPKKRKRTVKRMDGELTRDEEVSTEEIDQFCIKIFNFTMDTIINSLEGTILSSSDFIYRFRMFRPSKV</sequence>
<dbReference type="Proteomes" id="UP000694846">
    <property type="component" value="Unplaced"/>
</dbReference>
<gene>
    <name evidence="5" type="primary">LOC112687804</name>
</gene>
<dbReference type="InterPro" id="IPR042470">
    <property type="entry name" value="RMI1_N_C_sf"/>
</dbReference>
<keyword evidence="4" id="KW-1185">Reference proteome</keyword>
<dbReference type="SMART" id="SM01161">
    <property type="entry name" value="DUF1767"/>
    <property type="match status" value="1"/>
</dbReference>
<organism evidence="4 5">
    <name type="scientific">Sipha flava</name>
    <name type="common">yellow sugarcane aphid</name>
    <dbReference type="NCBI Taxonomy" id="143950"/>
    <lineage>
        <taxon>Eukaryota</taxon>
        <taxon>Metazoa</taxon>
        <taxon>Ecdysozoa</taxon>
        <taxon>Arthropoda</taxon>
        <taxon>Hexapoda</taxon>
        <taxon>Insecta</taxon>
        <taxon>Pterygota</taxon>
        <taxon>Neoptera</taxon>
        <taxon>Paraneoptera</taxon>
        <taxon>Hemiptera</taxon>
        <taxon>Sternorrhyncha</taxon>
        <taxon>Aphidomorpha</taxon>
        <taxon>Aphidoidea</taxon>
        <taxon>Aphididae</taxon>
        <taxon>Sipha</taxon>
    </lineage>
</organism>
<evidence type="ECO:0000259" key="2">
    <source>
        <dbReference type="Pfam" id="PF14291"/>
    </source>
</evidence>
<dbReference type="Gene3D" id="2.40.50.770">
    <property type="entry name" value="RecQ-mediated genome instability protein Rmi1, C-terminal domain"/>
    <property type="match status" value="1"/>
</dbReference>
<dbReference type="InterPro" id="IPR025398">
    <property type="entry name" value="DUF4371"/>
</dbReference>
<dbReference type="Pfam" id="PF21000">
    <property type="entry name" value="RMI1_N_N"/>
    <property type="match status" value="1"/>
</dbReference>
<dbReference type="GeneID" id="112687804"/>
<reference evidence="5" key="1">
    <citation type="submission" date="2025-08" db="UniProtKB">
        <authorList>
            <consortium name="RefSeq"/>
        </authorList>
    </citation>
    <scope>IDENTIFICATION</scope>
    <source>
        <tissue evidence="5">Whole body</tissue>
    </source>
</reference>
<protein>
    <submittedName>
        <fullName evidence="5">Uncharacterized protein LOC112687804 isoform X1</fullName>
    </submittedName>
</protein>
<evidence type="ECO:0000259" key="3">
    <source>
        <dbReference type="Pfam" id="PF21000"/>
    </source>
</evidence>
<dbReference type="Pfam" id="PF14291">
    <property type="entry name" value="DUF4371"/>
    <property type="match status" value="1"/>
</dbReference>
<feature type="domain" description="DUF4371" evidence="2">
    <location>
        <begin position="810"/>
        <end position="1077"/>
    </location>
</feature>
<dbReference type="PANTHER" id="PTHR45749">
    <property type="match status" value="1"/>
</dbReference>
<dbReference type="InterPro" id="IPR049363">
    <property type="entry name" value="RMI1_N"/>
</dbReference>